<protein>
    <recommendedName>
        <fullName evidence="2">FtsH ternary system domain-containing protein</fullName>
    </recommendedName>
</protein>
<feature type="coiled-coil region" evidence="1">
    <location>
        <begin position="178"/>
        <end position="217"/>
    </location>
</feature>
<evidence type="ECO:0000313" key="3">
    <source>
        <dbReference type="EMBL" id="SDG78996.1"/>
    </source>
</evidence>
<dbReference type="RefSeq" id="WP_093170143.1">
    <property type="nucleotide sequence ID" value="NZ_FNCN01000008.1"/>
</dbReference>
<evidence type="ECO:0000259" key="2">
    <source>
        <dbReference type="Pfam" id="PF20000"/>
    </source>
</evidence>
<dbReference type="STRING" id="504805.SAMN05421505_10831"/>
<dbReference type="OrthoDB" id="3695780at2"/>
<reference evidence="3 4" key="1">
    <citation type="submission" date="2016-10" db="EMBL/GenBank/DDBJ databases">
        <authorList>
            <person name="de Groot N.N."/>
        </authorList>
    </citation>
    <scope>NUCLEOTIDE SEQUENCE [LARGE SCALE GENOMIC DNA]</scope>
    <source>
        <strain evidence="3 4">CPCC 201354</strain>
    </source>
</reference>
<organism evidence="3 4">
    <name type="scientific">Sinosporangium album</name>
    <dbReference type="NCBI Taxonomy" id="504805"/>
    <lineage>
        <taxon>Bacteria</taxon>
        <taxon>Bacillati</taxon>
        <taxon>Actinomycetota</taxon>
        <taxon>Actinomycetes</taxon>
        <taxon>Streptosporangiales</taxon>
        <taxon>Streptosporangiaceae</taxon>
        <taxon>Sinosporangium</taxon>
    </lineage>
</organism>
<keyword evidence="1" id="KW-0175">Coiled coil</keyword>
<dbReference type="InterPro" id="IPR045482">
    <property type="entry name" value="fvmX2"/>
</dbReference>
<name>A0A1G7X4D6_9ACTN</name>
<dbReference type="Pfam" id="PF20000">
    <property type="entry name" value="fvmX2"/>
    <property type="match status" value="1"/>
</dbReference>
<dbReference type="AlphaFoldDB" id="A0A1G7X4D6"/>
<feature type="domain" description="FtsH ternary system" evidence="2">
    <location>
        <begin position="1"/>
        <end position="260"/>
    </location>
</feature>
<sequence length="263" mass="28879">MCNPRRIRIRATRTIAERWSAEIRRTARVRGSVTGTARMSQPLASMLPDAPRRAFELVVARHPEWRQVGDCHLADVPGGRIAYWPDTGELEISVELSTEIEAEGEGVVTIGGEVREDATAEAEAFYYSDGYSGRTRSAARRQARQAAEAEADQRAAELAATRAAVAGELARAAGEGGEEAVEAARADAERRLDRQRARVADDLNRQAEEQLDDLHRRTLRVVFATVAEGYRAATIAYARANGAENIRESDEGGVIEIQFEMEA</sequence>
<dbReference type="Proteomes" id="UP000198923">
    <property type="component" value="Unassembled WGS sequence"/>
</dbReference>
<evidence type="ECO:0000313" key="4">
    <source>
        <dbReference type="Proteomes" id="UP000198923"/>
    </source>
</evidence>
<evidence type="ECO:0000256" key="1">
    <source>
        <dbReference type="SAM" id="Coils"/>
    </source>
</evidence>
<gene>
    <name evidence="3" type="ORF">SAMN05421505_10831</name>
</gene>
<accession>A0A1G7X4D6</accession>
<proteinExistence type="predicted"/>
<dbReference type="EMBL" id="FNCN01000008">
    <property type="protein sequence ID" value="SDG78996.1"/>
    <property type="molecule type" value="Genomic_DNA"/>
</dbReference>
<keyword evidence="4" id="KW-1185">Reference proteome</keyword>